<dbReference type="OrthoDB" id="9786703at2"/>
<feature type="domain" description="6-phosphogluconate dehydrogenase NADP-binding" evidence="5">
    <location>
        <begin position="3"/>
        <end position="162"/>
    </location>
</feature>
<evidence type="ECO:0000256" key="1">
    <source>
        <dbReference type="ARBA" id="ARBA00009080"/>
    </source>
</evidence>
<accession>A0A4R5KWG4</accession>
<dbReference type="AlphaFoldDB" id="A0A4R5KWG4"/>
<evidence type="ECO:0000256" key="3">
    <source>
        <dbReference type="ARBA" id="ARBA00023027"/>
    </source>
</evidence>
<feature type="domain" description="3-hydroxyisobutyrate dehydrogenase-like NAD-binding" evidence="6">
    <location>
        <begin position="165"/>
        <end position="269"/>
    </location>
</feature>
<name>A0A4R5KWG4_9BACL</name>
<dbReference type="GO" id="GO:0050661">
    <property type="term" value="F:NADP binding"/>
    <property type="evidence" value="ECO:0007669"/>
    <property type="project" value="InterPro"/>
</dbReference>
<dbReference type="Proteomes" id="UP000295636">
    <property type="component" value="Unassembled WGS sequence"/>
</dbReference>
<comment type="caution">
    <text evidence="7">The sequence shown here is derived from an EMBL/GenBank/DDBJ whole genome shotgun (WGS) entry which is preliminary data.</text>
</comment>
<reference evidence="7 8" key="1">
    <citation type="submission" date="2019-03" db="EMBL/GenBank/DDBJ databases">
        <title>This is whole genome sequence of Paenibacillus sp MS74 strain.</title>
        <authorList>
            <person name="Trinh H.N."/>
        </authorList>
    </citation>
    <scope>NUCLEOTIDE SEQUENCE [LARGE SCALE GENOMIC DNA]</scope>
    <source>
        <strain evidence="7 8">MS74</strain>
    </source>
</reference>
<evidence type="ECO:0000256" key="4">
    <source>
        <dbReference type="PIRSR" id="PIRSR000103-1"/>
    </source>
</evidence>
<gene>
    <name evidence="7" type="ORF">E1757_06640</name>
</gene>
<proteinExistence type="inferred from homology"/>
<dbReference type="Gene3D" id="1.10.1040.10">
    <property type="entry name" value="N-(1-d-carboxylethyl)-l-norvaline Dehydrogenase, domain 2"/>
    <property type="match status" value="1"/>
</dbReference>
<dbReference type="GO" id="GO:0016491">
    <property type="term" value="F:oxidoreductase activity"/>
    <property type="evidence" value="ECO:0007669"/>
    <property type="project" value="UniProtKB-KW"/>
</dbReference>
<dbReference type="InterPro" id="IPR008927">
    <property type="entry name" value="6-PGluconate_DH-like_C_sf"/>
</dbReference>
<organism evidence="7 8">
    <name type="scientific">Paenibacillus piri</name>
    <dbReference type="NCBI Taxonomy" id="2547395"/>
    <lineage>
        <taxon>Bacteria</taxon>
        <taxon>Bacillati</taxon>
        <taxon>Bacillota</taxon>
        <taxon>Bacilli</taxon>
        <taxon>Bacillales</taxon>
        <taxon>Paenibacillaceae</taxon>
        <taxon>Paenibacillus</taxon>
    </lineage>
</organism>
<dbReference type="EMBL" id="SMRT01000002">
    <property type="protein sequence ID" value="TDF99518.1"/>
    <property type="molecule type" value="Genomic_DNA"/>
</dbReference>
<dbReference type="SUPFAM" id="SSF48179">
    <property type="entry name" value="6-phosphogluconate dehydrogenase C-terminal domain-like"/>
    <property type="match status" value="1"/>
</dbReference>
<evidence type="ECO:0000313" key="7">
    <source>
        <dbReference type="EMBL" id="TDF99518.1"/>
    </source>
</evidence>
<dbReference type="GO" id="GO:0051287">
    <property type="term" value="F:NAD binding"/>
    <property type="evidence" value="ECO:0007669"/>
    <property type="project" value="InterPro"/>
</dbReference>
<keyword evidence="2" id="KW-0560">Oxidoreductase</keyword>
<dbReference type="Pfam" id="PF03446">
    <property type="entry name" value="NAD_binding_2"/>
    <property type="match status" value="1"/>
</dbReference>
<evidence type="ECO:0000259" key="5">
    <source>
        <dbReference type="Pfam" id="PF03446"/>
    </source>
</evidence>
<dbReference type="PIRSF" id="PIRSF000103">
    <property type="entry name" value="HIBADH"/>
    <property type="match status" value="1"/>
</dbReference>
<evidence type="ECO:0000259" key="6">
    <source>
        <dbReference type="Pfam" id="PF14833"/>
    </source>
</evidence>
<dbReference type="InterPro" id="IPR013328">
    <property type="entry name" value="6PGD_dom2"/>
</dbReference>
<dbReference type="Gene3D" id="3.40.50.720">
    <property type="entry name" value="NAD(P)-binding Rossmann-like Domain"/>
    <property type="match status" value="1"/>
</dbReference>
<dbReference type="InterPro" id="IPR006115">
    <property type="entry name" value="6PGDH_NADP-bd"/>
</dbReference>
<dbReference type="PANTHER" id="PTHR43060">
    <property type="entry name" value="3-HYDROXYISOBUTYRATE DEHYDROGENASE-LIKE 1, MITOCHONDRIAL-RELATED"/>
    <property type="match status" value="1"/>
</dbReference>
<dbReference type="InterPro" id="IPR036291">
    <property type="entry name" value="NAD(P)-bd_dom_sf"/>
</dbReference>
<dbReference type="RefSeq" id="WP_133226055.1">
    <property type="nucleotide sequence ID" value="NZ_SMRT01000002.1"/>
</dbReference>
<comment type="similarity">
    <text evidence="1">Belongs to the HIBADH-related family.</text>
</comment>
<dbReference type="Pfam" id="PF14833">
    <property type="entry name" value="NAD_binding_11"/>
    <property type="match status" value="1"/>
</dbReference>
<evidence type="ECO:0000313" key="8">
    <source>
        <dbReference type="Proteomes" id="UP000295636"/>
    </source>
</evidence>
<dbReference type="PANTHER" id="PTHR43060:SF15">
    <property type="entry name" value="3-HYDROXYISOBUTYRATE DEHYDROGENASE-LIKE 1, MITOCHONDRIAL-RELATED"/>
    <property type="match status" value="1"/>
</dbReference>
<keyword evidence="3" id="KW-0520">NAD</keyword>
<dbReference type="InterPro" id="IPR029154">
    <property type="entry name" value="HIBADH-like_NADP-bd"/>
</dbReference>
<dbReference type="SUPFAM" id="SSF51735">
    <property type="entry name" value="NAD(P)-binding Rossmann-fold domains"/>
    <property type="match status" value="1"/>
</dbReference>
<sequence length="302" mass="31665">MKTVAVIGTGVMGKPMAEILIKKGFPTVVFDADHTKTESLKSIGASVAASLADAAERADAIVLSLPNVPVLQQVIAGPNGLLSVDFKGKTILDTTTSTMKASIELAERVASAGGWMLDCPVTGGEVGARAAVLSIMVGGDKAAFEAQRDVLEALGSTIVHIGPCGHGQVSKMVNQMLMAAIYCSVTESFSFAAQLGVDISKIYDAVEHGGGKSGLLSGLRKGILSGQPVQNHNMAQHGKDIDYVMEEASRHHSFVPVAAAVHETFKLGRVKGLGVYSSGSMFLLWEDLLGMKLADSIRKEEQ</sequence>
<protein>
    <submittedName>
        <fullName evidence="7">NAD(P)-dependent oxidoreductase</fullName>
    </submittedName>
</protein>
<keyword evidence="8" id="KW-1185">Reference proteome</keyword>
<feature type="active site" evidence="4">
    <location>
        <position position="171"/>
    </location>
</feature>
<dbReference type="InterPro" id="IPR015815">
    <property type="entry name" value="HIBADH-related"/>
</dbReference>
<evidence type="ECO:0000256" key="2">
    <source>
        <dbReference type="ARBA" id="ARBA00023002"/>
    </source>
</evidence>